<sequence>MPTPGSRMTAARKLMHWLSWARSNRLVNSIVIVGACAVYLALLGPEPRSFTQVHEVAARSKTTRLEGVLDFADIRHRYLRLRTCRSSIRVQCDSFKRSIGCYPHGEQLPTKVSVEIFRFEGRNILMSVRDINGTIILNRATQLRRLKGNAMAVAKLNVTHYVWTGLIMGMVFALLRDFYLRRQQRSSERKATEL</sequence>
<evidence type="ECO:0000313" key="3">
    <source>
        <dbReference type="Proteomes" id="UP000555448"/>
    </source>
</evidence>
<keyword evidence="1" id="KW-1133">Transmembrane helix</keyword>
<gene>
    <name evidence="2" type="ORF">HNO88_001839</name>
</gene>
<name>A0A7W7NVP7_9SPHN</name>
<reference evidence="2 3" key="1">
    <citation type="submission" date="2020-08" db="EMBL/GenBank/DDBJ databases">
        <title>Functional genomics of gut bacteria from endangered species of beetles.</title>
        <authorList>
            <person name="Carlos-Shanley C."/>
        </authorList>
    </citation>
    <scope>NUCLEOTIDE SEQUENCE [LARGE SCALE GENOMIC DNA]</scope>
    <source>
        <strain evidence="2 3">S00245</strain>
    </source>
</reference>
<comment type="caution">
    <text evidence="2">The sequence shown here is derived from an EMBL/GenBank/DDBJ whole genome shotgun (WGS) entry which is preliminary data.</text>
</comment>
<feature type="transmembrane region" description="Helical" evidence="1">
    <location>
        <begin position="26"/>
        <end position="44"/>
    </location>
</feature>
<feature type="transmembrane region" description="Helical" evidence="1">
    <location>
        <begin position="161"/>
        <end position="180"/>
    </location>
</feature>
<accession>A0A7W7NVP7</accession>
<evidence type="ECO:0000313" key="2">
    <source>
        <dbReference type="EMBL" id="MBB4858516.1"/>
    </source>
</evidence>
<dbReference type="AlphaFoldDB" id="A0A7W7NVP7"/>
<organism evidence="2 3">
    <name type="scientific">Novosphingobium chloroacetimidivorans</name>
    <dbReference type="NCBI Taxonomy" id="1428314"/>
    <lineage>
        <taxon>Bacteria</taxon>
        <taxon>Pseudomonadati</taxon>
        <taxon>Pseudomonadota</taxon>
        <taxon>Alphaproteobacteria</taxon>
        <taxon>Sphingomonadales</taxon>
        <taxon>Sphingomonadaceae</taxon>
        <taxon>Novosphingobium</taxon>
    </lineage>
</organism>
<keyword evidence="1" id="KW-0472">Membrane</keyword>
<evidence type="ECO:0000256" key="1">
    <source>
        <dbReference type="SAM" id="Phobius"/>
    </source>
</evidence>
<keyword evidence="1" id="KW-0812">Transmembrane</keyword>
<dbReference type="EMBL" id="JACHLR010000006">
    <property type="protein sequence ID" value="MBB4858516.1"/>
    <property type="molecule type" value="Genomic_DNA"/>
</dbReference>
<keyword evidence="3" id="KW-1185">Reference proteome</keyword>
<proteinExistence type="predicted"/>
<dbReference type="Proteomes" id="UP000555448">
    <property type="component" value="Unassembled WGS sequence"/>
</dbReference>
<protein>
    <submittedName>
        <fullName evidence="2">Uncharacterized protein</fullName>
    </submittedName>
</protein>